<dbReference type="InterPro" id="IPR010298">
    <property type="entry name" value="YacP-like"/>
</dbReference>
<feature type="coiled-coil region" evidence="1">
    <location>
        <begin position="112"/>
        <end position="217"/>
    </location>
</feature>
<dbReference type="Pfam" id="PF05991">
    <property type="entry name" value="NYN_YacP"/>
    <property type="match status" value="1"/>
</dbReference>
<comment type="caution">
    <text evidence="3">The sequence shown here is derived from an EMBL/GenBank/DDBJ whole genome shotgun (WGS) entry which is preliminary data.</text>
</comment>
<sequence>MTEPAPVPERLRLRVVALVSAVLPSVTPVPPSLRKVAGFAPARRARLGGGAIWAALADDAFREHAAVQVAAVPGQQDDPVDAAARAWLAREDGWEAVVSQVVDSLGAEEQLDEQASAEHARLTAQVAALQAELVAARALHRQELETAKADHKVLRQRLGEARGVLRAAEEERDAAYVARDSAVAAAERATRAAEADVRRLRSQLEEAESGLAASRRDVRSERDAASVRARLLLDAVVDAATGLRRELALPPVSGTPGDAVEADLAGIDAAPTSSAPATPLLLEQTLAMPRSRLVVDGYNVTKQAWPTASLEAQRSRLVSALGPLVARSGAETTVVFDAAESSVRTAMPAPRGVRVVFSPEGVIADDVIRQLVAAEPRGGWSWWSATTGPWRATRRGPGHGRCRPRRCSASSARSPTRRRATRRGGAVGGPCHRSGHDDTDRLRHLRGARAALPRLRGDGAPRPTARADHRRRRAGRAGRAGHWWPRAAAEDGGTRGGAGDRVGVSAAFFSRRGTRLTGSVADPGCRPSGRS</sequence>
<dbReference type="RefSeq" id="WP_135840669.1">
    <property type="nucleotide sequence ID" value="NZ_SRRO01000001.1"/>
</dbReference>
<proteinExistence type="predicted"/>
<dbReference type="OrthoDB" id="5145920at2"/>
<feature type="compositionally biased region" description="Basic residues" evidence="2">
    <location>
        <begin position="392"/>
        <end position="406"/>
    </location>
</feature>
<organism evidence="3 4">
    <name type="scientific">Nocardioides eburneiflavus</name>
    <dbReference type="NCBI Taxonomy" id="2518372"/>
    <lineage>
        <taxon>Bacteria</taxon>
        <taxon>Bacillati</taxon>
        <taxon>Actinomycetota</taxon>
        <taxon>Actinomycetes</taxon>
        <taxon>Propionibacteriales</taxon>
        <taxon>Nocardioidaceae</taxon>
        <taxon>Nocardioides</taxon>
    </lineage>
</organism>
<accession>A0A4Z1C749</accession>
<keyword evidence="1" id="KW-0175">Coiled coil</keyword>
<protein>
    <submittedName>
        <fullName evidence="3">RNA-binding protein</fullName>
    </submittedName>
</protein>
<dbReference type="EMBL" id="SRRO01000001">
    <property type="protein sequence ID" value="TGN66184.1"/>
    <property type="molecule type" value="Genomic_DNA"/>
</dbReference>
<reference evidence="3 4" key="1">
    <citation type="submission" date="2019-04" db="EMBL/GenBank/DDBJ databases">
        <title>Three New Species of Nocardioides, Nocardioides euryhalodurans sp. nov., Nocardioides seonyuensis sp. nov. and Nocardioides eburneoflavus sp. nov. Isolated from Soil.</title>
        <authorList>
            <person name="Roh S.G."/>
            <person name="Lee C."/>
            <person name="Kim M.-K."/>
            <person name="Kim S.B."/>
        </authorList>
    </citation>
    <scope>NUCLEOTIDE SEQUENCE [LARGE SCALE GENOMIC DNA]</scope>
    <source>
        <strain evidence="3 4">MMS17-SY213</strain>
    </source>
</reference>
<dbReference type="PANTHER" id="PTHR34547">
    <property type="entry name" value="YACP-LIKE NYN DOMAIN PROTEIN"/>
    <property type="match status" value="1"/>
</dbReference>
<dbReference type="PANTHER" id="PTHR34547:SF1">
    <property type="entry name" value="YACP-LIKE NYN DOMAIN PROTEIN"/>
    <property type="match status" value="1"/>
</dbReference>
<evidence type="ECO:0000256" key="1">
    <source>
        <dbReference type="SAM" id="Coils"/>
    </source>
</evidence>
<feature type="compositionally biased region" description="Low complexity" evidence="2">
    <location>
        <begin position="448"/>
        <end position="464"/>
    </location>
</feature>
<name>A0A4Z1C749_9ACTN</name>
<evidence type="ECO:0000256" key="2">
    <source>
        <dbReference type="SAM" id="MobiDB-lite"/>
    </source>
</evidence>
<gene>
    <name evidence="3" type="ORF">EXE59_21175</name>
</gene>
<dbReference type="Proteomes" id="UP000297496">
    <property type="component" value="Unassembled WGS sequence"/>
</dbReference>
<keyword evidence="4" id="KW-1185">Reference proteome</keyword>
<evidence type="ECO:0000313" key="4">
    <source>
        <dbReference type="Proteomes" id="UP000297496"/>
    </source>
</evidence>
<evidence type="ECO:0000313" key="3">
    <source>
        <dbReference type="EMBL" id="TGN66184.1"/>
    </source>
</evidence>
<feature type="region of interest" description="Disordered" evidence="2">
    <location>
        <begin position="391"/>
        <end position="499"/>
    </location>
</feature>
<dbReference type="AlphaFoldDB" id="A0A4Z1C749"/>